<reference evidence="3" key="1">
    <citation type="journal article" date="2019" name="Int. J. Syst. Evol. Microbiol.">
        <title>The Global Catalogue of Microorganisms (GCM) 10K type strain sequencing project: providing services to taxonomists for standard genome sequencing and annotation.</title>
        <authorList>
            <consortium name="The Broad Institute Genomics Platform"/>
            <consortium name="The Broad Institute Genome Sequencing Center for Infectious Disease"/>
            <person name="Wu L."/>
            <person name="Ma J."/>
        </authorList>
    </citation>
    <scope>NUCLEOTIDE SEQUENCE [LARGE SCALE GENOMIC DNA]</scope>
    <source>
        <strain evidence="3">CCUG 57263</strain>
    </source>
</reference>
<dbReference type="EMBL" id="JBHTIU010000039">
    <property type="protein sequence ID" value="MFD0870138.1"/>
    <property type="molecule type" value="Genomic_DNA"/>
</dbReference>
<dbReference type="CDD" id="cd03024">
    <property type="entry name" value="DsbA_FrnE"/>
    <property type="match status" value="1"/>
</dbReference>
<dbReference type="Pfam" id="PF01323">
    <property type="entry name" value="DSBA"/>
    <property type="match status" value="1"/>
</dbReference>
<sequence>MKVEIWSDYVCPFCYIGKRRFEAGLQQFANKESVEVIYRSFELDPNASRDGNPSVYDMLAAKYGMSRDQAIANTNQIAQQAKAVGLDFYFDRTIQTNTFDAHRLTHYAASQGKNKELTERLLKAHFTDGLHVGHHETLADLAAEVGLNREEALRVLNDSSKYADEVRNDEREASQIGVRGVPFFVINRKYAVSGAQPSEVFLEALQKAWGEENPLTVIGGSEDSAACTDAGCVLPEERNS</sequence>
<accession>A0ABW3DCW0</accession>
<dbReference type="InterPro" id="IPR001853">
    <property type="entry name" value="DSBA-like_thioredoxin_dom"/>
</dbReference>
<organism evidence="2 3">
    <name type="scientific">Paenibacillus residui</name>
    <dbReference type="NCBI Taxonomy" id="629724"/>
    <lineage>
        <taxon>Bacteria</taxon>
        <taxon>Bacillati</taxon>
        <taxon>Bacillota</taxon>
        <taxon>Bacilli</taxon>
        <taxon>Bacillales</taxon>
        <taxon>Paenibacillaceae</taxon>
        <taxon>Paenibacillus</taxon>
    </lineage>
</organism>
<dbReference type="SUPFAM" id="SSF52833">
    <property type="entry name" value="Thioredoxin-like"/>
    <property type="match status" value="1"/>
</dbReference>
<proteinExistence type="predicted"/>
<dbReference type="Proteomes" id="UP001597120">
    <property type="component" value="Unassembled WGS sequence"/>
</dbReference>
<evidence type="ECO:0000259" key="1">
    <source>
        <dbReference type="Pfam" id="PF01323"/>
    </source>
</evidence>
<gene>
    <name evidence="2" type="ORF">ACFQ03_13335</name>
</gene>
<dbReference type="PANTHER" id="PTHR13887:SF41">
    <property type="entry name" value="THIOREDOXIN SUPERFAMILY PROTEIN"/>
    <property type="match status" value="1"/>
</dbReference>
<comment type="caution">
    <text evidence="2">The sequence shown here is derived from an EMBL/GenBank/DDBJ whole genome shotgun (WGS) entry which is preliminary data.</text>
</comment>
<evidence type="ECO:0000313" key="2">
    <source>
        <dbReference type="EMBL" id="MFD0870138.1"/>
    </source>
</evidence>
<dbReference type="InterPro" id="IPR036249">
    <property type="entry name" value="Thioredoxin-like_sf"/>
</dbReference>
<dbReference type="Gene3D" id="3.40.30.10">
    <property type="entry name" value="Glutaredoxin"/>
    <property type="match status" value="1"/>
</dbReference>
<dbReference type="PANTHER" id="PTHR13887">
    <property type="entry name" value="GLUTATHIONE S-TRANSFERASE KAPPA"/>
    <property type="match status" value="1"/>
</dbReference>
<feature type="domain" description="DSBA-like thioredoxin" evidence="1">
    <location>
        <begin position="3"/>
        <end position="206"/>
    </location>
</feature>
<dbReference type="RefSeq" id="WP_379288655.1">
    <property type="nucleotide sequence ID" value="NZ_JBHTIU010000039.1"/>
</dbReference>
<keyword evidence="3" id="KW-1185">Reference proteome</keyword>
<name>A0ABW3DCW0_9BACL</name>
<protein>
    <submittedName>
        <fullName evidence="2">DsbA family oxidoreductase</fullName>
    </submittedName>
</protein>
<evidence type="ECO:0000313" key="3">
    <source>
        <dbReference type="Proteomes" id="UP001597120"/>
    </source>
</evidence>